<dbReference type="SUPFAM" id="SSF161098">
    <property type="entry name" value="MetI-like"/>
    <property type="match status" value="1"/>
</dbReference>
<comment type="caution">
    <text evidence="6">The sequence shown here is derived from an EMBL/GenBank/DDBJ whole genome shotgun (WGS) entry which is preliminary data.</text>
</comment>
<dbReference type="InterPro" id="IPR052730">
    <property type="entry name" value="Sugar_ABC_transporter"/>
</dbReference>
<evidence type="ECO:0000256" key="1">
    <source>
        <dbReference type="ARBA" id="ARBA00004141"/>
    </source>
</evidence>
<sequence length="79" mass="9290">MAFLLRGIEILKIYDLIMATTEGGPQMITENMNYLVYTYAFEYMHMGKSNALMIIFFLIVMAFALTSMAVKKRMERRYE</sequence>
<accession>A0A645HYT6</accession>
<evidence type="ECO:0000256" key="4">
    <source>
        <dbReference type="ARBA" id="ARBA00023136"/>
    </source>
</evidence>
<keyword evidence="2 5" id="KW-0812">Transmembrane</keyword>
<proteinExistence type="predicted"/>
<keyword evidence="4 5" id="KW-0472">Membrane</keyword>
<evidence type="ECO:0000256" key="2">
    <source>
        <dbReference type="ARBA" id="ARBA00022692"/>
    </source>
</evidence>
<evidence type="ECO:0000313" key="6">
    <source>
        <dbReference type="EMBL" id="MPN43349.1"/>
    </source>
</evidence>
<evidence type="ECO:0000256" key="3">
    <source>
        <dbReference type="ARBA" id="ARBA00022989"/>
    </source>
</evidence>
<comment type="subcellular location">
    <subcellularLocation>
        <location evidence="1">Membrane</location>
        <topology evidence="1">Multi-pass membrane protein</topology>
    </subcellularLocation>
</comment>
<protein>
    <recommendedName>
        <fullName evidence="7">Lactose transport system permease protein LacF</fullName>
    </recommendedName>
</protein>
<feature type="transmembrane region" description="Helical" evidence="5">
    <location>
        <begin position="51"/>
        <end position="70"/>
    </location>
</feature>
<reference evidence="6" key="1">
    <citation type="submission" date="2019-08" db="EMBL/GenBank/DDBJ databases">
        <authorList>
            <person name="Kucharzyk K."/>
            <person name="Murdoch R.W."/>
            <person name="Higgins S."/>
            <person name="Loffler F."/>
        </authorList>
    </citation>
    <scope>NUCLEOTIDE SEQUENCE</scope>
</reference>
<dbReference type="EMBL" id="VSSQ01101695">
    <property type="protein sequence ID" value="MPN43349.1"/>
    <property type="molecule type" value="Genomic_DNA"/>
</dbReference>
<evidence type="ECO:0000256" key="5">
    <source>
        <dbReference type="SAM" id="Phobius"/>
    </source>
</evidence>
<dbReference type="PANTHER" id="PTHR43759:SF1">
    <property type="entry name" value="GLUCOSE IMPORT SYSTEM PERMEASE PROTEIN GLCT"/>
    <property type="match status" value="1"/>
</dbReference>
<dbReference type="AlphaFoldDB" id="A0A645HYT6"/>
<evidence type="ECO:0008006" key="7">
    <source>
        <dbReference type="Google" id="ProtNLM"/>
    </source>
</evidence>
<name>A0A645HYT6_9ZZZZ</name>
<organism evidence="6">
    <name type="scientific">bioreactor metagenome</name>
    <dbReference type="NCBI Taxonomy" id="1076179"/>
    <lineage>
        <taxon>unclassified sequences</taxon>
        <taxon>metagenomes</taxon>
        <taxon>ecological metagenomes</taxon>
    </lineage>
</organism>
<dbReference type="GO" id="GO:0016020">
    <property type="term" value="C:membrane"/>
    <property type="evidence" value="ECO:0007669"/>
    <property type="project" value="UniProtKB-SubCell"/>
</dbReference>
<dbReference type="Gene3D" id="1.10.3720.10">
    <property type="entry name" value="MetI-like"/>
    <property type="match status" value="1"/>
</dbReference>
<dbReference type="InterPro" id="IPR035906">
    <property type="entry name" value="MetI-like_sf"/>
</dbReference>
<gene>
    <name evidence="6" type="ORF">SDC9_190908</name>
</gene>
<dbReference type="PANTHER" id="PTHR43759">
    <property type="entry name" value="TREHALOSE TRANSPORT SYSTEM PERMEASE PROTEIN SUGA"/>
    <property type="match status" value="1"/>
</dbReference>
<keyword evidence="3 5" id="KW-1133">Transmembrane helix</keyword>